<evidence type="ECO:0000313" key="2">
    <source>
        <dbReference type="Proteomes" id="UP000242682"/>
    </source>
</evidence>
<protein>
    <submittedName>
        <fullName evidence="1">Uncharacterized protein</fullName>
    </submittedName>
</protein>
<organism evidence="1 2">
    <name type="scientific">Planomicrobium soli</name>
    <dbReference type="NCBI Taxonomy" id="1176648"/>
    <lineage>
        <taxon>Bacteria</taxon>
        <taxon>Bacillati</taxon>
        <taxon>Bacillota</taxon>
        <taxon>Bacilli</taxon>
        <taxon>Bacillales</taxon>
        <taxon>Caryophanaceae</taxon>
        <taxon>Planomicrobium</taxon>
    </lineage>
</organism>
<accession>A0A2P8GG24</accession>
<evidence type="ECO:0000313" key="1">
    <source>
        <dbReference type="EMBL" id="PSL32918.1"/>
    </source>
</evidence>
<name>A0A2P8GG24_9BACL</name>
<dbReference type="EMBL" id="PYAT01000010">
    <property type="protein sequence ID" value="PSL32918.1"/>
    <property type="molecule type" value="Genomic_DNA"/>
</dbReference>
<dbReference type="AlphaFoldDB" id="A0A2P8GG24"/>
<dbReference type="RefSeq" id="WP_106534105.1">
    <property type="nucleotide sequence ID" value="NZ_PYAT01000010.1"/>
</dbReference>
<reference evidence="1 2" key="1">
    <citation type="submission" date="2018-03" db="EMBL/GenBank/DDBJ databases">
        <title>Genomic Encyclopedia of Type Strains, Phase III (KMG-III): the genomes of soil and plant-associated and newly described type strains.</title>
        <authorList>
            <person name="Whitman W."/>
        </authorList>
    </citation>
    <scope>NUCLEOTIDE SEQUENCE [LARGE SCALE GENOMIC DNA]</scope>
    <source>
        <strain evidence="1 2">CGMCC 1.12259</strain>
    </source>
</reference>
<comment type="caution">
    <text evidence="1">The sequence shown here is derived from an EMBL/GenBank/DDBJ whole genome shotgun (WGS) entry which is preliminary data.</text>
</comment>
<gene>
    <name evidence="1" type="ORF">B0H99_11027</name>
</gene>
<proteinExistence type="predicted"/>
<sequence length="99" mass="11404">MVHTMITVVFAFSKASEKDLLLEKILAMFKRNGALFVRKKTCLLIQLRAFHLLCLKLEQTLAKLIQQDSKQLKSPCKRANIDYRSLLESVALCTFIFPM</sequence>
<keyword evidence="2" id="KW-1185">Reference proteome</keyword>
<dbReference type="Proteomes" id="UP000242682">
    <property type="component" value="Unassembled WGS sequence"/>
</dbReference>